<dbReference type="PANTHER" id="PTHR12296">
    <property type="entry name" value="DENN DOMAIN-CONTAINING PROTEIN 4"/>
    <property type="match status" value="1"/>
</dbReference>
<protein>
    <recommendedName>
        <fullName evidence="3">cDENN domain-containing protein</fullName>
    </recommendedName>
</protein>
<dbReference type="GO" id="GO:0031410">
    <property type="term" value="C:cytoplasmic vesicle"/>
    <property type="evidence" value="ECO:0007669"/>
    <property type="project" value="TreeGrafter"/>
</dbReference>
<evidence type="ECO:0000256" key="2">
    <source>
        <dbReference type="SAM" id="MobiDB-lite"/>
    </source>
</evidence>
<gene>
    <name evidence="4" type="ORF">IE81DRAFT_320343</name>
</gene>
<dbReference type="Pfam" id="PF02141">
    <property type="entry name" value="DENN"/>
    <property type="match status" value="1"/>
</dbReference>
<dbReference type="Gene3D" id="3.40.50.11500">
    <property type="match status" value="1"/>
</dbReference>
<dbReference type="InterPro" id="IPR051696">
    <property type="entry name" value="DENN_Domain_GEFs"/>
</dbReference>
<dbReference type="OrthoDB" id="6019893at2759"/>
<feature type="compositionally biased region" description="Basic and acidic residues" evidence="2">
    <location>
        <begin position="1141"/>
        <end position="1152"/>
    </location>
</feature>
<feature type="region of interest" description="Disordered" evidence="2">
    <location>
        <begin position="1091"/>
        <end position="1173"/>
    </location>
</feature>
<feature type="compositionally biased region" description="Basic and acidic residues" evidence="2">
    <location>
        <begin position="1195"/>
        <end position="1205"/>
    </location>
</feature>
<feature type="compositionally biased region" description="Polar residues" evidence="2">
    <location>
        <begin position="104"/>
        <end position="122"/>
    </location>
</feature>
<feature type="region of interest" description="Disordered" evidence="2">
    <location>
        <begin position="974"/>
        <end position="1071"/>
    </location>
</feature>
<feature type="compositionally biased region" description="Basic and acidic residues" evidence="2">
    <location>
        <begin position="1016"/>
        <end position="1038"/>
    </location>
</feature>
<dbReference type="STRING" id="1522189.A0A316WB43"/>
<evidence type="ECO:0000259" key="3">
    <source>
        <dbReference type="SMART" id="SM00799"/>
    </source>
</evidence>
<proteinExistence type="predicted"/>
<feature type="region of interest" description="Disordered" evidence="2">
    <location>
        <begin position="1192"/>
        <end position="1326"/>
    </location>
</feature>
<reference evidence="4 5" key="1">
    <citation type="journal article" date="2018" name="Mol. Biol. Evol.">
        <title>Broad Genomic Sampling Reveals a Smut Pathogenic Ancestry of the Fungal Clade Ustilaginomycotina.</title>
        <authorList>
            <person name="Kijpornyongpan T."/>
            <person name="Mondo S.J."/>
            <person name="Barry K."/>
            <person name="Sandor L."/>
            <person name="Lee J."/>
            <person name="Lipzen A."/>
            <person name="Pangilinan J."/>
            <person name="LaButti K."/>
            <person name="Hainaut M."/>
            <person name="Henrissat B."/>
            <person name="Grigoriev I.V."/>
            <person name="Spatafora J.W."/>
            <person name="Aime M.C."/>
        </authorList>
    </citation>
    <scope>NUCLEOTIDE SEQUENCE [LARGE SCALE GENOMIC DNA]</scope>
    <source>
        <strain evidence="4 5">MCA 4658</strain>
    </source>
</reference>
<keyword evidence="5" id="KW-1185">Reference proteome</keyword>
<dbReference type="GO" id="GO:0032483">
    <property type="term" value="P:regulation of Rab protein signal transduction"/>
    <property type="evidence" value="ECO:0007669"/>
    <property type="project" value="TreeGrafter"/>
</dbReference>
<dbReference type="InterPro" id="IPR001194">
    <property type="entry name" value="cDENN_dom"/>
</dbReference>
<evidence type="ECO:0000313" key="4">
    <source>
        <dbReference type="EMBL" id="PWN45173.1"/>
    </source>
</evidence>
<organism evidence="4 5">
    <name type="scientific">Ceraceosorus guamensis</name>
    <dbReference type="NCBI Taxonomy" id="1522189"/>
    <lineage>
        <taxon>Eukaryota</taxon>
        <taxon>Fungi</taxon>
        <taxon>Dikarya</taxon>
        <taxon>Basidiomycota</taxon>
        <taxon>Ustilaginomycotina</taxon>
        <taxon>Exobasidiomycetes</taxon>
        <taxon>Ceraceosorales</taxon>
        <taxon>Ceraceosoraceae</taxon>
        <taxon>Ceraceosorus</taxon>
    </lineage>
</organism>
<feature type="compositionally biased region" description="Basic and acidic residues" evidence="2">
    <location>
        <begin position="303"/>
        <end position="325"/>
    </location>
</feature>
<feature type="compositionally biased region" description="Basic and acidic residues" evidence="2">
    <location>
        <begin position="1097"/>
        <end position="1115"/>
    </location>
</feature>
<dbReference type="InterPro" id="IPR043153">
    <property type="entry name" value="DENN_C"/>
</dbReference>
<sequence>MSVSESASSTWGRNSKRRGDANLGEQLESAGQGFASLLRAASRKSSESLRSVKSAASRRKGSQSEGTSSRPSSRTTAYSDAPPVPRMTHYEKPMPSTPNARPRGQSTSSYRSGRSENATPTQENDRNEYDAPRRSENRRRENGSMDRNRDSARTPTNGHVDEDEVPPMASERFYGVGSAGNSMTSLSKSLRRGVPSSKKGGNSSQASLGQMSTGLRPVNEGRSTDDDYQFSTSKGDGNTIAQLYAVFGLPKDPSVWTLAEEDCVAGVQHIDGAVGRFWRPEVLGCSICPAPSEVLARASMSTDRADKKDKDSSNKFEGRNADGRKPQNPKFIEMADGRGGVERAETARVLSKALKLSFTREIEVISGQANFPPSATSHSFSFSVPTITSSGEVLEVQGSGADGRKAAGSVGVSVGKASAASAVGEGYGLERGSGASNAAGGFGDSPAPATFYGVVLTVWSAADERRTRTIKRELTRAARQRNGASKNTKRGNGWTGQEGDGPLGEEGAADEEGQGDGYSFLPAHNTFFMPYAICIVSRYPIYDLLGDWNKMAWHKYSRNIEMHNQQMATILRHPAPRLGEQIRIDSPTKELTFICTFPGALEWGTGLIGIDFTFWPVFKTLSLDNILSICEIALSPNGRILFHSRHPALLGLSVEAIKHLVELRGWRGVAHQNCHARDVRIYLEDPGSWIIAINSELRSLFTPASEVCVVDLDMNYVKCSRPPKDAPSQGKVREKRRRKLATGININLGDYSPPRQYIEAYPGGRFRPLSKITLRERNSAYEQLEQPSWFRQGAVITAFDLALQDLSKSTFLQKVLKNRAAKAGATSEAELAAILALRRRASTFVDARDGLENKIGRLNKRLAFLMSESDMWKQQFSKIQQLVDRLTREANDLRSKVDKERRESRRLSSTLAQRDLEQVQIKLKLKETEDAREAAQVELLKMQGAMDSLESEREAMMNEIRAVIQGAGGEEGDFDFTRFDNYGQGPNKLLRPDSPTGSQVSQTASQQAESIMRHRTAAEARISEGRPSRSRNGHDTNRRRSLSQDGGERLRRHSPASSQTHHFPDDQMNREIQTRTSVVTDQISRIQQQLESTLTHLEGRRSGTYERERDRGERRRDRRTSNASISSMRYEYGLPSSSGHGARDGNESDATHGGRAASSIGVGGGGGMITDDDTNVSDADYSAMDLAARKREKRAARAERRERRAQAAAAPSAYKHSPSLTNLRQSISGSTEGSNGNSTKSPQAGQRAPSNPWKEAAEAAKNTDPAAHGNASGSPTSPAISTTLHTAPGSPSSPNGINGEIVQGDNARDELASPKVPQKSAARARA</sequence>
<feature type="region of interest" description="Disordered" evidence="2">
    <location>
        <begin position="1"/>
        <end position="27"/>
    </location>
</feature>
<feature type="compositionally biased region" description="Polar residues" evidence="2">
    <location>
        <begin position="63"/>
        <end position="78"/>
    </location>
</feature>
<feature type="compositionally biased region" description="Polar residues" evidence="2">
    <location>
        <begin position="1"/>
        <end position="13"/>
    </location>
</feature>
<feature type="compositionally biased region" description="Polar residues" evidence="2">
    <location>
        <begin position="199"/>
        <end position="213"/>
    </location>
</feature>
<feature type="compositionally biased region" description="Gly residues" evidence="2">
    <location>
        <begin position="493"/>
        <end position="504"/>
    </location>
</feature>
<dbReference type="InParanoid" id="A0A316WB43"/>
<dbReference type="Proteomes" id="UP000245783">
    <property type="component" value="Unassembled WGS sequence"/>
</dbReference>
<feature type="region of interest" description="Disordered" evidence="2">
    <location>
        <begin position="39"/>
        <end position="233"/>
    </location>
</feature>
<dbReference type="PANTHER" id="PTHR12296:SF31">
    <property type="entry name" value="DENN (AEX-3) DOMAIN PROTEIN (AFU_ORTHOLOGUE AFUA_6G11200)"/>
    <property type="match status" value="1"/>
</dbReference>
<feature type="compositionally biased region" description="Polar residues" evidence="2">
    <location>
        <begin position="179"/>
        <end position="188"/>
    </location>
</feature>
<dbReference type="RefSeq" id="XP_025372333.1">
    <property type="nucleotide sequence ID" value="XM_025512996.1"/>
</dbReference>
<accession>A0A316WB43</accession>
<feature type="region of interest" description="Disordered" evidence="2">
    <location>
        <begin position="474"/>
        <end position="515"/>
    </location>
</feature>
<feature type="compositionally biased region" description="Low complexity" evidence="2">
    <location>
        <begin position="1226"/>
        <end position="1241"/>
    </location>
</feature>
<dbReference type="EMBL" id="KZ819356">
    <property type="protein sequence ID" value="PWN45173.1"/>
    <property type="molecule type" value="Genomic_DNA"/>
</dbReference>
<dbReference type="GeneID" id="37034866"/>
<feature type="region of interest" description="Disordered" evidence="2">
    <location>
        <begin position="299"/>
        <end position="330"/>
    </location>
</feature>
<name>A0A316WB43_9BASI</name>
<feature type="compositionally biased region" description="Polar residues" evidence="2">
    <location>
        <begin position="995"/>
        <end position="1009"/>
    </location>
</feature>
<feature type="domain" description="cDENN" evidence="3">
    <location>
        <begin position="528"/>
        <end position="715"/>
    </location>
</feature>
<evidence type="ECO:0000313" key="5">
    <source>
        <dbReference type="Proteomes" id="UP000245783"/>
    </source>
</evidence>
<keyword evidence="1" id="KW-0175">Coiled coil</keyword>
<feature type="coiled-coil region" evidence="1">
    <location>
        <begin position="848"/>
        <end position="959"/>
    </location>
</feature>
<feature type="compositionally biased region" description="Polar residues" evidence="2">
    <location>
        <begin position="1271"/>
        <end position="1296"/>
    </location>
</feature>
<evidence type="ECO:0000256" key="1">
    <source>
        <dbReference type="SAM" id="Coils"/>
    </source>
</evidence>
<feature type="compositionally biased region" description="Basic and acidic residues" evidence="2">
    <location>
        <begin position="1062"/>
        <end position="1071"/>
    </location>
</feature>
<feature type="compositionally biased region" description="Basic and acidic residues" evidence="2">
    <location>
        <begin position="123"/>
        <end position="152"/>
    </location>
</feature>
<dbReference type="SMART" id="SM00799">
    <property type="entry name" value="DENN"/>
    <property type="match status" value="1"/>
</dbReference>